<dbReference type="EMBL" id="LT838813">
    <property type="protein sequence ID" value="SMD45535.1"/>
    <property type="molecule type" value="Genomic_DNA"/>
</dbReference>
<keyword evidence="1" id="KW-0677">Repeat</keyword>
<dbReference type="InterPro" id="IPR013783">
    <property type="entry name" value="Ig-like_fold"/>
</dbReference>
<dbReference type="NCBIfam" id="TIGR04183">
    <property type="entry name" value="Por_Secre_tail"/>
    <property type="match status" value="1"/>
</dbReference>
<proteinExistence type="predicted"/>
<dbReference type="Pfam" id="PF02494">
    <property type="entry name" value="HYR"/>
    <property type="match status" value="2"/>
</dbReference>
<dbReference type="OrthoDB" id="1121493at2"/>
<dbReference type="Proteomes" id="UP000192333">
    <property type="component" value="Chromosome I"/>
</dbReference>
<dbReference type="InterPro" id="IPR003410">
    <property type="entry name" value="HYR_dom"/>
</dbReference>
<feature type="domain" description="HYR" evidence="2">
    <location>
        <begin position="882"/>
        <end position="977"/>
    </location>
</feature>
<evidence type="ECO:0000259" key="2">
    <source>
        <dbReference type="PROSITE" id="PS50825"/>
    </source>
</evidence>
<dbReference type="PANTHER" id="PTHR24273:SF32">
    <property type="entry name" value="HYALIN"/>
    <property type="match status" value="1"/>
</dbReference>
<keyword evidence="4" id="KW-1185">Reference proteome</keyword>
<organism evidence="3 4">
    <name type="scientific">Aquiflexum balticum DSM 16537</name>
    <dbReference type="NCBI Taxonomy" id="758820"/>
    <lineage>
        <taxon>Bacteria</taxon>
        <taxon>Pseudomonadati</taxon>
        <taxon>Bacteroidota</taxon>
        <taxon>Cytophagia</taxon>
        <taxon>Cytophagales</taxon>
        <taxon>Cyclobacteriaceae</taxon>
        <taxon>Aquiflexum</taxon>
    </lineage>
</organism>
<evidence type="ECO:0000313" key="3">
    <source>
        <dbReference type="EMBL" id="SMD45535.1"/>
    </source>
</evidence>
<name>A0A1W2H9H6_9BACT</name>
<feature type="domain" description="HYR" evidence="2">
    <location>
        <begin position="710"/>
        <end position="799"/>
    </location>
</feature>
<protein>
    <submittedName>
        <fullName evidence="3">Por secretion system C-terminal sorting domain-containing protein</fullName>
    </submittedName>
</protein>
<reference evidence="4" key="1">
    <citation type="submission" date="2017-04" db="EMBL/GenBank/DDBJ databases">
        <authorList>
            <person name="Varghese N."/>
            <person name="Submissions S."/>
        </authorList>
    </citation>
    <scope>NUCLEOTIDE SEQUENCE [LARGE SCALE GENOMIC DNA]</scope>
    <source>
        <strain evidence="4">DSM 16537</strain>
    </source>
</reference>
<dbReference type="Pfam" id="PF18962">
    <property type="entry name" value="Por_Secre_tail"/>
    <property type="match status" value="1"/>
</dbReference>
<dbReference type="PROSITE" id="PS50825">
    <property type="entry name" value="HYR"/>
    <property type="match status" value="3"/>
</dbReference>
<feature type="domain" description="HYR" evidence="2">
    <location>
        <begin position="458"/>
        <end position="540"/>
    </location>
</feature>
<dbReference type="RefSeq" id="WP_084122392.1">
    <property type="nucleotide sequence ID" value="NZ_LT838813.1"/>
</dbReference>
<dbReference type="PANTHER" id="PTHR24273">
    <property type="entry name" value="FI04643P-RELATED"/>
    <property type="match status" value="1"/>
</dbReference>
<gene>
    <name evidence="3" type="ORF">SAMN00777080_4190</name>
</gene>
<evidence type="ECO:0000256" key="1">
    <source>
        <dbReference type="ARBA" id="ARBA00022737"/>
    </source>
</evidence>
<dbReference type="Gene3D" id="2.60.40.10">
    <property type="entry name" value="Immunoglobulins"/>
    <property type="match status" value="3"/>
</dbReference>
<sequence length="1418" mass="148697">MKLVYPRQLFIFIVILFAWSRQGFGQQTTVNFDGYTENQGLSNPHVEGELRFEAIKGASATCTVCIGIDINEGKNLGPGLDDSNQEIGGIIGWKISRADDASFQFLSIWLQDRDISNALGTSDAGTIKAFKGGAQVGSTKAINFDSGTSGLKTFATDPDFFDVDHILIEGSDLFLILDDVTYNVPFMDGSDSAPTVLAVNLIGAPISTATSVTYNVEFSKIAENVSVDDFELTNTGTATGTIASVSGSNATYSVLITGLSGEGNIRLDIKAGTDISNENNVTGTAAFTSGQIHHVSPCLIEDFEDETDASKSFSIGANNFSITGNLEVHTETPTIGINGSRYVLLNTGLGPYVINSLSSDINLKKFAVFLSSDADGNNPTNDGSITVIGKKDGSQVYSITKSSGFPEDFSANSGYYIFDLRTEGGADNSTILIDQLEISLGSAFQYINIDNFEFCLDLDAIAPVISDCPTDISVSNAEGVCSAAVTWTAPTASDDSGSVSFTSNFEPGAVFPVGTTEVIYTATDPAGNQATCSFNVTVNDITPPVLVVQDVTYSLPSGGFFLLSRELIFQDIIVKSQDNCGIFEGENDIEITKVFFDCEEIGDNEMSIKIKDINGNVTSSSFILTITDPIAICNQPPVAVAKPLTVSADANCEGSATAVDFDGGSTDADGDQLSFSVSPVGPYPLGVTNVKLSVSDGFVTSQASTTITVKDTTPPVVTCQNIEVALGADGTFSINSANFIFDNILTSYTDNCTTAPSTVGITKSNFDCNDLGADVPVTIFIRDGNGNETACSFTVKVTDPLDVCNQPPVAVAKPLTISADANCEGIATAADFDGGSFDPDGDVISFGVFPAAPYSLGTTSVTLMVTDSKGATSTATTTITVEDKTDPVVTVPANILVENDPGQCGAIVTLTASASDNCSGITLVMNVDDGKDIFTRITTPLTGDAFFPVGTTTVTVDATDAAGNKAIQKSFTVTVIDSEAPVITVITPTPTAVLGLTNTVTLLATDIFAATDKCSGDLVFSPTVFTFDCDDLGENIVSVSVTDAAGNTANANATVTISDNVALSIDASESGTPVPLGSDAVLKATVSPAVEGVEVTFSLDNGTYEKTALTDGSGIAAITVLAAELGAVPVVYKVSATIVECTGLVESVAYLPIFDPNGNFVTGGGWIMSPVGAYKADESLTGKANFGFVSKYKKGSNRVDGNTEFQFKAGDLNFKSTLHESGTLVISGKKATYRGEGTINDVPGYNFTLVALDGNFNGESNPDQFRIKIWGASGIVYDNGLGADDNSDVSTVLGGGSITIHEAKGKGKDVRREITDPTDEELENSFEDMELSDEPSVGEFRLYPNPAQKETSVMVDLDQGATVAIRIYDAVGRLVLENEAYREESFVQTFNLDGLAAGFYTVQVKAGDILMIKRLIKE</sequence>
<dbReference type="InterPro" id="IPR026444">
    <property type="entry name" value="Secre_tail"/>
</dbReference>
<evidence type="ECO:0000313" key="4">
    <source>
        <dbReference type="Proteomes" id="UP000192333"/>
    </source>
</evidence>
<dbReference type="STRING" id="758820.SAMN00777080_4190"/>
<accession>A0A1W2H9H6</accession>